<accession>S9P166</accession>
<name>S9P166_CYSF2</name>
<comment type="caution">
    <text evidence="1">The sequence shown here is derived from an EMBL/GenBank/DDBJ whole genome shotgun (WGS) entry which is preliminary data.</text>
</comment>
<reference evidence="1" key="1">
    <citation type="submission" date="2013-05" db="EMBL/GenBank/DDBJ databases">
        <title>Genome assembly of Cystobacter fuscus DSM 2262.</title>
        <authorList>
            <person name="Sharma G."/>
            <person name="Khatri I."/>
            <person name="Kaur C."/>
            <person name="Mayilraj S."/>
            <person name="Subramanian S."/>
        </authorList>
    </citation>
    <scope>NUCLEOTIDE SEQUENCE [LARGE SCALE GENOMIC DNA]</scope>
    <source>
        <strain evidence="1">DSM 2262</strain>
    </source>
</reference>
<gene>
    <name evidence="1" type="ORF">D187_007359</name>
</gene>
<evidence type="ECO:0000313" key="2">
    <source>
        <dbReference type="Proteomes" id="UP000011682"/>
    </source>
</evidence>
<evidence type="ECO:0000313" key="1">
    <source>
        <dbReference type="EMBL" id="EPX56017.1"/>
    </source>
</evidence>
<dbReference type="EMBL" id="ANAH02000066">
    <property type="protein sequence ID" value="EPX56017.1"/>
    <property type="molecule type" value="Genomic_DNA"/>
</dbReference>
<dbReference type="Proteomes" id="UP000011682">
    <property type="component" value="Unassembled WGS sequence"/>
</dbReference>
<proteinExistence type="predicted"/>
<dbReference type="AlphaFoldDB" id="S9P166"/>
<sequence length="126" mass="13374">MIMVGCLSMTLGCQPDISEPSATMASGTEALSTGVGTWTPTATKALLYPTNSAVRLRATGEVLESYQGFVQRYNPYTDTWRVTTPACSPGFCRVYSMVQLSSGLLHHAALLGRGAGLQRRRTGGGV</sequence>
<protein>
    <submittedName>
        <fullName evidence="1">Cell surface protein</fullName>
    </submittedName>
</protein>
<keyword evidence="2" id="KW-1185">Reference proteome</keyword>
<organism evidence="1 2">
    <name type="scientific">Cystobacter fuscus (strain ATCC 25194 / DSM 2262 / NBRC 100088 / M29)</name>
    <dbReference type="NCBI Taxonomy" id="1242864"/>
    <lineage>
        <taxon>Bacteria</taxon>
        <taxon>Pseudomonadati</taxon>
        <taxon>Myxococcota</taxon>
        <taxon>Myxococcia</taxon>
        <taxon>Myxococcales</taxon>
        <taxon>Cystobacterineae</taxon>
        <taxon>Archangiaceae</taxon>
        <taxon>Cystobacter</taxon>
    </lineage>
</organism>